<keyword evidence="3 4" id="KW-0326">Glycosidase</keyword>
<dbReference type="Gene3D" id="2.80.10.50">
    <property type="match status" value="1"/>
</dbReference>
<dbReference type="RefSeq" id="WP_184561763.1">
    <property type="nucleotide sequence ID" value="NZ_BAAARS010000007.1"/>
</dbReference>
<sequence length="506" mass="55802">MLRRVLKALPAACAGVLALLVAGPPAHAAPVTLTNPIDFTGTNGDPVDAHGGGVIKHNGYYYWFGENRHPDDTFKAVSVYKSSDLRTWEWAGDALNEASDPELESAKIERPKVIYNSTTKKFVMWMHKENATDYREARAAVAVSDTIEGPYDYQSSFRPPSGTESRDMTLFVDKDANGNETAYHATAAKDNADLRIYKLNYAFTGYDTNYRVKEEVALVANPWPGQYRESPALFKRDGVYFMLTSGTRGWNPNQQKYATSTSLSTGWSEMKDVGNDIAYDSQTSFVLPIQGTSGTSYLYMGDRWAGADIRGRRPVNESTYVWLPLTFPTKTTMNLPWYPQVEIDTAAGTVKGVGGGPSYNLVARHSTKCVDVKDNSSADHTSSADAPDTQKAPVVQFTCNGGLNQQWRLEGAGDGYYRILAQHSGKCLDVEHASTADEAFVNQYSCGSGQNQQWKFDDRGNGYYRLVARHSGKCLDVPAGSKNDDVRLIQYTCGTGTNQQFTRPKA</sequence>
<keyword evidence="8" id="KW-1185">Reference proteome</keyword>
<evidence type="ECO:0000256" key="2">
    <source>
        <dbReference type="ARBA" id="ARBA00022801"/>
    </source>
</evidence>
<dbReference type="CDD" id="cd18822">
    <property type="entry name" value="GH43_CtGH43-like"/>
    <property type="match status" value="1"/>
</dbReference>
<feature type="domain" description="Ricin B lectin" evidence="6">
    <location>
        <begin position="357"/>
        <end position="504"/>
    </location>
</feature>
<dbReference type="SUPFAM" id="SSF75005">
    <property type="entry name" value="Arabinanase/levansucrase/invertase"/>
    <property type="match status" value="1"/>
</dbReference>
<reference evidence="7 8" key="1">
    <citation type="submission" date="2020-08" db="EMBL/GenBank/DDBJ databases">
        <title>Genomic Encyclopedia of Type Strains, Phase IV (KMG-IV): sequencing the most valuable type-strain genomes for metagenomic binning, comparative biology and taxonomic classification.</title>
        <authorList>
            <person name="Goeker M."/>
        </authorList>
    </citation>
    <scope>NUCLEOTIDE SEQUENCE [LARGE SCALE GENOMIC DNA]</scope>
    <source>
        <strain evidence="7 8">DSM 43350</strain>
    </source>
</reference>
<dbReference type="SMART" id="SM00458">
    <property type="entry name" value="RICIN"/>
    <property type="match status" value="1"/>
</dbReference>
<accession>A0A7W9TE96</accession>
<dbReference type="PANTHER" id="PTHR22925">
    <property type="entry name" value="GLYCOSYL HYDROLASE 43 FAMILY MEMBER"/>
    <property type="match status" value="1"/>
</dbReference>
<evidence type="ECO:0000313" key="8">
    <source>
        <dbReference type="Proteomes" id="UP000591537"/>
    </source>
</evidence>
<dbReference type="EMBL" id="JACHGV010000006">
    <property type="protein sequence ID" value="MBB6078403.1"/>
    <property type="molecule type" value="Genomic_DNA"/>
</dbReference>
<feature type="signal peptide" evidence="5">
    <location>
        <begin position="1"/>
        <end position="28"/>
    </location>
</feature>
<dbReference type="InterPro" id="IPR035992">
    <property type="entry name" value="Ricin_B-like_lectins"/>
</dbReference>
<evidence type="ECO:0000256" key="1">
    <source>
        <dbReference type="ARBA" id="ARBA00009865"/>
    </source>
</evidence>
<dbReference type="GO" id="GO:0005975">
    <property type="term" value="P:carbohydrate metabolic process"/>
    <property type="evidence" value="ECO:0007669"/>
    <property type="project" value="InterPro"/>
</dbReference>
<name>A0A7W9TE96_9ACTN</name>
<dbReference type="Pfam" id="PF04616">
    <property type="entry name" value="Glyco_hydro_43"/>
    <property type="match status" value="1"/>
</dbReference>
<dbReference type="InterPro" id="IPR006710">
    <property type="entry name" value="Glyco_hydro_43"/>
</dbReference>
<keyword evidence="2 4" id="KW-0378">Hydrolase</keyword>
<dbReference type="GO" id="GO:0004553">
    <property type="term" value="F:hydrolase activity, hydrolyzing O-glycosyl compounds"/>
    <property type="evidence" value="ECO:0007669"/>
    <property type="project" value="InterPro"/>
</dbReference>
<protein>
    <recommendedName>
        <fullName evidence="6">Ricin B lectin domain-containing protein</fullName>
    </recommendedName>
</protein>
<comment type="similarity">
    <text evidence="1 4">Belongs to the glycosyl hydrolase 43 family.</text>
</comment>
<evidence type="ECO:0000313" key="7">
    <source>
        <dbReference type="EMBL" id="MBB6078403.1"/>
    </source>
</evidence>
<dbReference type="Proteomes" id="UP000591537">
    <property type="component" value="Unassembled WGS sequence"/>
</dbReference>
<comment type="caution">
    <text evidence="7">The sequence shown here is derived from an EMBL/GenBank/DDBJ whole genome shotgun (WGS) entry which is preliminary data.</text>
</comment>
<dbReference type="PROSITE" id="PS50231">
    <property type="entry name" value="RICIN_B_LECTIN"/>
    <property type="match status" value="1"/>
</dbReference>
<organism evidence="7 8">
    <name type="scientific">Streptomyces paradoxus</name>
    <dbReference type="NCBI Taxonomy" id="66375"/>
    <lineage>
        <taxon>Bacteria</taxon>
        <taxon>Bacillati</taxon>
        <taxon>Actinomycetota</taxon>
        <taxon>Actinomycetes</taxon>
        <taxon>Kitasatosporales</taxon>
        <taxon>Streptomycetaceae</taxon>
        <taxon>Streptomyces</taxon>
    </lineage>
</organism>
<dbReference type="SUPFAM" id="SSF50370">
    <property type="entry name" value="Ricin B-like lectins"/>
    <property type="match status" value="1"/>
</dbReference>
<evidence type="ECO:0000256" key="4">
    <source>
        <dbReference type="RuleBase" id="RU361187"/>
    </source>
</evidence>
<proteinExistence type="inferred from homology"/>
<dbReference type="CDD" id="cd23458">
    <property type="entry name" value="beta-trefoil_Ricin_AgaB34-like"/>
    <property type="match status" value="1"/>
</dbReference>
<keyword evidence="5" id="KW-0732">Signal</keyword>
<evidence type="ECO:0000256" key="3">
    <source>
        <dbReference type="ARBA" id="ARBA00023295"/>
    </source>
</evidence>
<dbReference type="Gene3D" id="2.115.10.20">
    <property type="entry name" value="Glycosyl hydrolase domain, family 43"/>
    <property type="match status" value="1"/>
</dbReference>
<dbReference type="Pfam" id="PF00652">
    <property type="entry name" value="Ricin_B_lectin"/>
    <property type="match status" value="1"/>
</dbReference>
<evidence type="ECO:0000256" key="5">
    <source>
        <dbReference type="SAM" id="SignalP"/>
    </source>
</evidence>
<feature type="chain" id="PRO_5031288980" description="Ricin B lectin domain-containing protein" evidence="5">
    <location>
        <begin position="29"/>
        <end position="506"/>
    </location>
</feature>
<evidence type="ECO:0000259" key="6">
    <source>
        <dbReference type="SMART" id="SM00458"/>
    </source>
</evidence>
<dbReference type="InterPro" id="IPR023296">
    <property type="entry name" value="Glyco_hydro_beta-prop_sf"/>
</dbReference>
<dbReference type="InterPro" id="IPR000772">
    <property type="entry name" value="Ricin_B_lectin"/>
</dbReference>
<dbReference type="AlphaFoldDB" id="A0A7W9TE96"/>
<dbReference type="PANTHER" id="PTHR22925:SF3">
    <property type="entry name" value="GLYCOSYL HYDROLASE FAMILY PROTEIN 43"/>
    <property type="match status" value="1"/>
</dbReference>
<gene>
    <name evidence="7" type="ORF">HNR57_004335</name>
</gene>